<dbReference type="GO" id="GO:0006893">
    <property type="term" value="P:Golgi to plasma membrane transport"/>
    <property type="evidence" value="ECO:0007669"/>
    <property type="project" value="TreeGrafter"/>
</dbReference>
<evidence type="ECO:0000256" key="2">
    <source>
        <dbReference type="ARBA" id="ARBA00022483"/>
    </source>
</evidence>
<proteinExistence type="inferred from homology"/>
<dbReference type="GO" id="GO:0019905">
    <property type="term" value="F:syntaxin binding"/>
    <property type="evidence" value="ECO:0007669"/>
    <property type="project" value="TreeGrafter"/>
</dbReference>
<evidence type="ECO:0000256" key="4">
    <source>
        <dbReference type="SAM" id="MobiDB-lite"/>
    </source>
</evidence>
<dbReference type="GO" id="GO:0006887">
    <property type="term" value="P:exocytosis"/>
    <property type="evidence" value="ECO:0007669"/>
    <property type="project" value="UniProtKB-KW"/>
</dbReference>
<dbReference type="PROSITE" id="PS50082">
    <property type="entry name" value="WD_REPEATS_2"/>
    <property type="match status" value="1"/>
</dbReference>
<accession>A0A168CCZ4</accession>
<dbReference type="VEuPathDB" id="FungiDB:AAP_01212"/>
<dbReference type="Proteomes" id="UP000242877">
    <property type="component" value="Unassembled WGS sequence"/>
</dbReference>
<keyword evidence="2" id="KW-0268">Exocytosis</keyword>
<dbReference type="InterPro" id="IPR036322">
    <property type="entry name" value="WD40_repeat_dom_sf"/>
</dbReference>
<organism evidence="6 7">
    <name type="scientific">Ascosphaera apis ARSEF 7405</name>
    <dbReference type="NCBI Taxonomy" id="392613"/>
    <lineage>
        <taxon>Eukaryota</taxon>
        <taxon>Fungi</taxon>
        <taxon>Dikarya</taxon>
        <taxon>Ascomycota</taxon>
        <taxon>Pezizomycotina</taxon>
        <taxon>Eurotiomycetes</taxon>
        <taxon>Eurotiomycetidae</taxon>
        <taxon>Onygenales</taxon>
        <taxon>Ascosphaeraceae</taxon>
        <taxon>Ascosphaera</taxon>
    </lineage>
</organism>
<comment type="similarity">
    <text evidence="1">Belongs to the WD repeat L(2)GL family.</text>
</comment>
<feature type="repeat" description="WD" evidence="3">
    <location>
        <begin position="242"/>
        <end position="271"/>
    </location>
</feature>
<feature type="compositionally biased region" description="Basic and acidic residues" evidence="4">
    <location>
        <begin position="908"/>
        <end position="917"/>
    </location>
</feature>
<dbReference type="InterPro" id="IPR015943">
    <property type="entry name" value="WD40/YVTN_repeat-like_dom_sf"/>
</dbReference>
<dbReference type="PANTHER" id="PTHR10241">
    <property type="entry name" value="LETHAL 2 GIANT LARVAE PROTEIN"/>
    <property type="match status" value="1"/>
</dbReference>
<protein>
    <submittedName>
        <fullName evidence="6">Lethal giant larvae (Lgl)-lik</fullName>
    </submittedName>
</protein>
<evidence type="ECO:0000256" key="3">
    <source>
        <dbReference type="PROSITE-ProRule" id="PRU00221"/>
    </source>
</evidence>
<dbReference type="FunFam" id="2.130.10.10:FF:000848">
    <property type="entry name" value="SNARE-dependent exocytosis protein (Sro7), putative"/>
    <property type="match status" value="1"/>
</dbReference>
<dbReference type="GO" id="GO:0005737">
    <property type="term" value="C:cytoplasm"/>
    <property type="evidence" value="ECO:0007669"/>
    <property type="project" value="TreeGrafter"/>
</dbReference>
<dbReference type="SUPFAM" id="SSF50978">
    <property type="entry name" value="WD40 repeat-like"/>
    <property type="match status" value="2"/>
</dbReference>
<dbReference type="EMBL" id="AZGZ01000003">
    <property type="protein sequence ID" value="KZZ96439.1"/>
    <property type="molecule type" value="Genomic_DNA"/>
</dbReference>
<dbReference type="PANTHER" id="PTHR10241:SF25">
    <property type="entry name" value="TOMOSYN, ISOFORM C"/>
    <property type="match status" value="1"/>
</dbReference>
<dbReference type="GO" id="GO:0005096">
    <property type="term" value="F:GTPase activator activity"/>
    <property type="evidence" value="ECO:0007669"/>
    <property type="project" value="TreeGrafter"/>
</dbReference>
<comment type="caution">
    <text evidence="6">The sequence shown here is derived from an EMBL/GenBank/DDBJ whole genome shotgun (WGS) entry which is preliminary data.</text>
</comment>
<dbReference type="Gene3D" id="2.130.10.10">
    <property type="entry name" value="YVTN repeat-like/Quinoprotein amine dehydrogenase"/>
    <property type="match status" value="1"/>
</dbReference>
<feature type="region of interest" description="Disordered" evidence="4">
    <location>
        <begin position="908"/>
        <end position="935"/>
    </location>
</feature>
<keyword evidence="3" id="KW-0853">WD repeat</keyword>
<dbReference type="OrthoDB" id="19944at2759"/>
<evidence type="ECO:0000313" key="7">
    <source>
        <dbReference type="Proteomes" id="UP000242877"/>
    </source>
</evidence>
<dbReference type="GO" id="GO:0045159">
    <property type="term" value="F:myosin II binding"/>
    <property type="evidence" value="ECO:0007669"/>
    <property type="project" value="TreeGrafter"/>
</dbReference>
<dbReference type="GO" id="GO:0005886">
    <property type="term" value="C:plasma membrane"/>
    <property type="evidence" value="ECO:0007669"/>
    <property type="project" value="TreeGrafter"/>
</dbReference>
<evidence type="ECO:0000259" key="5">
    <source>
        <dbReference type="Pfam" id="PF08596"/>
    </source>
</evidence>
<name>A0A168CCZ4_9EURO</name>
<dbReference type="InterPro" id="IPR013905">
    <property type="entry name" value="Lgl_C_dom"/>
</dbReference>
<feature type="domain" description="Lethal giant larvae (Lgl)-like C-terminal" evidence="5">
    <location>
        <begin position="512"/>
        <end position="899"/>
    </location>
</feature>
<reference evidence="6 7" key="1">
    <citation type="journal article" date="2016" name="Genome Biol. Evol.">
        <title>Divergent and convergent evolution of fungal pathogenicity.</title>
        <authorList>
            <person name="Shang Y."/>
            <person name="Xiao G."/>
            <person name="Zheng P."/>
            <person name="Cen K."/>
            <person name="Zhan S."/>
            <person name="Wang C."/>
        </authorList>
    </citation>
    <scope>NUCLEOTIDE SEQUENCE [LARGE SCALE GENOMIC DNA]</scope>
    <source>
        <strain evidence="6 7">ARSEF 7405</strain>
    </source>
</reference>
<evidence type="ECO:0000256" key="1">
    <source>
        <dbReference type="ARBA" id="ARBA00008070"/>
    </source>
</evidence>
<dbReference type="InterPro" id="IPR001680">
    <property type="entry name" value="WD40_rpt"/>
</dbReference>
<dbReference type="AlphaFoldDB" id="A0A168CCZ4"/>
<sequence>MASLIRGKQAGVQKDLSAGLTADRFVLDDVARYGINSRISCMAYEPVQSLLAVGTSETQYGAGQIYIFGRNRVSGVYTLSRKASVSILRFCQDKLIIVTSKNELSIFSLTERKIDVSYSPPGHVTAVLTDPGLDFAFIGLQSGEIVTYDLDRHMLAPLRIPNLWREKNPASRYVPIVSLAFQPRDIGTLLIGYQIGAVIFSLKTNSPVKFFQYEVPRGAPGGDGRPTTPGTARLPKLTHTVWHPTGTFILTVHEDNSLVFWDTKEARIVMARTLTGIDINKPDAPVKSDHLPKEPITKVAWCCKENPDDTGILIAGGHPATGEKYLTFWDLGPTPTYATSTWKTLSDHFATPRSVRSLHTPPTATISDFCLIPRYSPWFYNCQDPIAVINLLSSGELVTLSFPSGYAISPTNMLHVSLSFVHPYATKLALSYVDRGRWIGWREKRSMGPQILKGGSEAHRPMKRFESRDIVQVAHADGMIRLWDAGHDDHIENPSVLQVDLGLALGPGHDTTVVEMSLSGAAGEFAVGTKAGEVAIFKWGPNVHFGESAPPDGNNGGPNNVINISRRADPGLKEGFIPICLLDQQQGAVTALKQSDIGFTAIGYATGHIAVIDLRGPKVIYAAHVSDFIKQKHSSLLLKRRSSTTSIADYVTSIEFGIMTVEDDEYSSINLFAGTNKGHVVTFKILPSGSSYTVNLVGHNSLGNRIIHLSPLNADTGRSGGATQAAYAGLRNGQRVNGVLVAVTPTGVRIFKPATSRGAHRDWDNYMCDSAAVVMVDDRARSLVGIFGDGNARAYAIPSLREIGCNKISHILEPRRLSEARITSATDVVGWVGPSEIALVDLYGGGVPIRRMDDTLFNPVAQYPPRPTISNFQWISGTQYITPSDLSMLIGGPDRPPSKKMIEQMRLEQQEARDAKKAANKSATTGQDRSGQRPDESYWQYMQRQMQERTEKLGFTEQSMDNLEESSSGFLDDIDKFVRDQKKSAVLGAFGSKFGF</sequence>
<keyword evidence="7" id="KW-1185">Reference proteome</keyword>
<evidence type="ECO:0000313" key="6">
    <source>
        <dbReference type="EMBL" id="KZZ96439.1"/>
    </source>
</evidence>
<gene>
    <name evidence="6" type="ORF">AAP_01212</name>
</gene>
<dbReference type="Pfam" id="PF08596">
    <property type="entry name" value="Lgl_C"/>
    <property type="match status" value="1"/>
</dbReference>